<evidence type="ECO:0000313" key="2">
    <source>
        <dbReference type="Proteomes" id="UP000464178"/>
    </source>
</evidence>
<gene>
    <name evidence="1" type="ORF">SOIL9_30540</name>
</gene>
<dbReference type="RefSeq" id="WP_232069706.1">
    <property type="nucleotide sequence ID" value="NZ_LR593886.1"/>
</dbReference>
<accession>A0A6P2D5G3</accession>
<protein>
    <submittedName>
        <fullName evidence="1">Uncharacterized protein</fullName>
    </submittedName>
</protein>
<keyword evidence="2" id="KW-1185">Reference proteome</keyword>
<organism evidence="1 2">
    <name type="scientific">Gemmata massiliana</name>
    <dbReference type="NCBI Taxonomy" id="1210884"/>
    <lineage>
        <taxon>Bacteria</taxon>
        <taxon>Pseudomonadati</taxon>
        <taxon>Planctomycetota</taxon>
        <taxon>Planctomycetia</taxon>
        <taxon>Gemmatales</taxon>
        <taxon>Gemmataceae</taxon>
        <taxon>Gemmata</taxon>
    </lineage>
</organism>
<dbReference type="AlphaFoldDB" id="A0A6P2D5G3"/>
<name>A0A6P2D5G3_9BACT</name>
<dbReference type="KEGG" id="gms:SOIL9_30540"/>
<dbReference type="Proteomes" id="UP000464178">
    <property type="component" value="Chromosome"/>
</dbReference>
<sequence length="172" mass="19449">MLTPSAYPAVIADLLEARSVVPLGPGTPDQTVRGQLAALNDDVFGRVVDRDMAAACRSGLWIAFNFLDESHDISQNIHTPAGSFWHAIMHRREPDAWNSKYWWRRVGPHSVLDQLREHTPKVGYTFTTAEAFVDFCERVRGTGHADEETAKRVQHLEWDLLFAWCFERATGA</sequence>
<dbReference type="EMBL" id="LR593886">
    <property type="protein sequence ID" value="VTR94660.1"/>
    <property type="molecule type" value="Genomic_DNA"/>
</dbReference>
<reference evidence="1 2" key="1">
    <citation type="submission" date="2019-05" db="EMBL/GenBank/DDBJ databases">
        <authorList>
            <consortium name="Science for Life Laboratories"/>
        </authorList>
    </citation>
    <scope>NUCLEOTIDE SEQUENCE [LARGE SCALE GENOMIC DNA]</scope>
    <source>
        <strain evidence="1">Soil9</strain>
    </source>
</reference>
<proteinExistence type="predicted"/>
<evidence type="ECO:0000313" key="1">
    <source>
        <dbReference type="EMBL" id="VTR94660.1"/>
    </source>
</evidence>